<name>W5J577_ANODA</name>
<dbReference type="PANTHER" id="PTHR46190:SF1">
    <property type="entry name" value="SI:CH211-201H21.5"/>
    <property type="match status" value="1"/>
</dbReference>
<gene>
    <name evidence="4" type="ORF">AND_010519</name>
</gene>
<dbReference type="HOGENOM" id="CLU_036838_11_2_1"/>
<reference evidence="4" key="2">
    <citation type="submission" date="2010-05" db="EMBL/GenBank/DDBJ databases">
        <authorList>
            <person name="Almeida L.G."/>
            <person name="Nicolas M.F."/>
            <person name="Souza R.C."/>
            <person name="Vasconcelos A.T.R."/>
        </authorList>
    </citation>
    <scope>NUCLEOTIDE SEQUENCE</scope>
</reference>
<dbReference type="SUPFAM" id="SSF53590">
    <property type="entry name" value="Nucleoside hydrolase"/>
    <property type="match status" value="1"/>
</dbReference>
<dbReference type="CDD" id="cd02649">
    <property type="entry name" value="nuc_hydro_CeIAG"/>
    <property type="match status" value="1"/>
</dbReference>
<feature type="domain" description="Inosine/uridine-preferring nucleoside hydrolase" evidence="3">
    <location>
        <begin position="122"/>
        <end position="422"/>
    </location>
</feature>
<dbReference type="Gene3D" id="3.90.245.10">
    <property type="entry name" value="Ribonucleoside hydrolase-like"/>
    <property type="match status" value="1"/>
</dbReference>
<dbReference type="InterPro" id="IPR036452">
    <property type="entry name" value="Ribo_hydro-like"/>
</dbReference>
<dbReference type="VEuPathDB" id="VectorBase:ADAR2_007162"/>
<evidence type="ECO:0000313" key="6">
    <source>
        <dbReference type="Proteomes" id="UP000000673"/>
    </source>
</evidence>
<keyword evidence="2" id="KW-0812">Transmembrane</keyword>
<dbReference type="PANTHER" id="PTHR46190">
    <property type="entry name" value="SI:CH211-201H21.5-RELATED"/>
    <property type="match status" value="1"/>
</dbReference>
<accession>W5J577</accession>
<evidence type="ECO:0000313" key="5">
    <source>
        <dbReference type="EnsemblMetazoa" id="ADAC010519-PA"/>
    </source>
</evidence>
<proteinExistence type="inferred from homology"/>
<reference evidence="4" key="3">
    <citation type="journal article" date="2013" name="Nucleic Acids Res.">
        <title>The genome of Anopheles darlingi, the main neotropical malaria vector.</title>
        <authorList>
            <person name="Marinotti O."/>
            <person name="Cerqueira G.C."/>
            <person name="de Almeida L.G."/>
            <person name="Ferro M.I."/>
            <person name="Loreto E.L."/>
            <person name="Zaha A."/>
            <person name="Teixeira S.M."/>
            <person name="Wespiser A.R."/>
            <person name="Almeida E Silva A."/>
            <person name="Schlindwein A.D."/>
            <person name="Pacheco A.C."/>
            <person name="Silva A.L."/>
            <person name="Graveley B.R."/>
            <person name="Walenz B.P."/>
            <person name="Lima Bde A."/>
            <person name="Ribeiro C.A."/>
            <person name="Nunes-Silva C.G."/>
            <person name="de Carvalho C.R."/>
            <person name="Soares C.M."/>
            <person name="de Menezes C.B."/>
            <person name="Matiolli C."/>
            <person name="Caffrey D."/>
            <person name="Araujo D.A."/>
            <person name="de Oliveira D.M."/>
            <person name="Golenbock D."/>
            <person name="Grisard E.C."/>
            <person name="Fantinatti-Garboggini F."/>
            <person name="de Carvalho F.M."/>
            <person name="Barcellos F.G."/>
            <person name="Prosdocimi F."/>
            <person name="May G."/>
            <person name="Azevedo Junior G.M."/>
            <person name="Guimaraes G.M."/>
            <person name="Goldman G.H."/>
            <person name="Padilha I.Q."/>
            <person name="Batista Jda S."/>
            <person name="Ferro J.A."/>
            <person name="Ribeiro J.M."/>
            <person name="Fietto J.L."/>
            <person name="Dabbas K.M."/>
            <person name="Cerdeira L."/>
            <person name="Agnez-Lima L.F."/>
            <person name="Brocchi M."/>
            <person name="de Carvalho M.O."/>
            <person name="Teixeira Mde M."/>
            <person name="Diniz Maia Mde M."/>
            <person name="Goldman M.H."/>
            <person name="Cruz Schneider M.P."/>
            <person name="Felipe M.S."/>
            <person name="Hungria M."/>
            <person name="Nicolas M.F."/>
            <person name="Pereira M."/>
            <person name="Montes M.A."/>
            <person name="Cantao M.E."/>
            <person name="Vincentz M."/>
            <person name="Rafael M.S."/>
            <person name="Silverman N."/>
            <person name="Stoco P.H."/>
            <person name="Souza R.C."/>
            <person name="Vicentini R."/>
            <person name="Gazzinelli R.T."/>
            <person name="Neves Rde O."/>
            <person name="Silva R."/>
            <person name="Astolfi-Filho S."/>
            <person name="Maciel T.E."/>
            <person name="Urmenyi T.P."/>
            <person name="Tadei W.P."/>
            <person name="Camargo E.P."/>
            <person name="de Vasconcelos A.T."/>
        </authorList>
    </citation>
    <scope>NUCLEOTIDE SEQUENCE</scope>
</reference>
<evidence type="ECO:0000259" key="3">
    <source>
        <dbReference type="Pfam" id="PF01156"/>
    </source>
</evidence>
<dbReference type="VEuPathDB" id="VectorBase:ADAC010519"/>
<dbReference type="InterPro" id="IPR052775">
    <property type="entry name" value="IUN_hydrolase"/>
</dbReference>
<organism evidence="4">
    <name type="scientific">Anopheles darlingi</name>
    <name type="common">Mosquito</name>
    <dbReference type="NCBI Taxonomy" id="43151"/>
    <lineage>
        <taxon>Eukaryota</taxon>
        <taxon>Metazoa</taxon>
        <taxon>Ecdysozoa</taxon>
        <taxon>Arthropoda</taxon>
        <taxon>Hexapoda</taxon>
        <taxon>Insecta</taxon>
        <taxon>Pterygota</taxon>
        <taxon>Neoptera</taxon>
        <taxon>Endopterygota</taxon>
        <taxon>Diptera</taxon>
        <taxon>Nematocera</taxon>
        <taxon>Culicoidea</taxon>
        <taxon>Culicidae</taxon>
        <taxon>Anophelinae</taxon>
        <taxon>Anopheles</taxon>
    </lineage>
</organism>
<dbReference type="EMBL" id="ADMH02002189">
    <property type="protein sequence ID" value="ETN57899.1"/>
    <property type="molecule type" value="Genomic_DNA"/>
</dbReference>
<evidence type="ECO:0000256" key="2">
    <source>
        <dbReference type="SAM" id="Phobius"/>
    </source>
</evidence>
<dbReference type="STRING" id="43151.W5J577"/>
<dbReference type="OMA" id="IFSAYEQ"/>
<sequence length="452" mass="50536">MNHITGCYFFKHINVAHRGRGDDDRDRYSDEDRRWDNNWNYNQATVYPVIPTVTIFPGVTVNRNLTATLPPFPINYSTPGGNLLTVAAAVLLVALALGSGGVVQASKCPRSEKSLNGGVRRVILDLDAGGDDAWALVMLLANEERYNICLQAITCTHGNAAVADVALNVLRILEAMNRLDVPVYLGATEPLIRPQSHRNESHYFWGQDGFGDAEFDTQPSTHYLEPMHAVQKMYELFTLYPHRITLLAVGPLTNVALLFKMYPEAASKMEALYILGGNRHGVGNTAVAAEFNFFTDPEAANIVLNNAPMIVNVFPWETVVTLIPEFSTQWRFETFHDSPNPAIQVLNRVESIVYAEEKGWTPCDMFVAAVFLNSSIVQTRVTHRAEVELSGRVTRGMMAILHHIKEVEQHNVAIIDAIDAVEVRRMLLALKDVQVKEKFMRSLMRTSSDRKV</sequence>
<evidence type="ECO:0000256" key="1">
    <source>
        <dbReference type="ARBA" id="ARBA00009176"/>
    </source>
</evidence>
<keyword evidence="2" id="KW-0472">Membrane</keyword>
<dbReference type="eggNOG" id="KOG2938">
    <property type="taxonomic scope" value="Eukaryota"/>
</dbReference>
<keyword evidence="6" id="KW-1185">Reference proteome</keyword>
<comment type="similarity">
    <text evidence="1">Belongs to the IUNH family.</text>
</comment>
<reference evidence="5" key="4">
    <citation type="submission" date="2015-06" db="UniProtKB">
        <authorList>
            <consortium name="EnsemblMetazoa"/>
        </authorList>
    </citation>
    <scope>IDENTIFICATION</scope>
</reference>
<reference evidence="4 6" key="1">
    <citation type="journal article" date="2010" name="BMC Genomics">
        <title>Combination of measures distinguishes pre-miRNAs from other stem-loops in the genome of the newly sequenced Anopheles darlingi.</title>
        <authorList>
            <person name="Mendes N.D."/>
            <person name="Freitas A.T."/>
            <person name="Vasconcelos A.T."/>
            <person name="Sagot M.F."/>
        </authorList>
    </citation>
    <scope>NUCLEOTIDE SEQUENCE</scope>
</reference>
<dbReference type="EnsemblMetazoa" id="ADAC010519-RA">
    <property type="protein sequence ID" value="ADAC010519-PA"/>
    <property type="gene ID" value="ADAC010519"/>
</dbReference>
<protein>
    <submittedName>
        <fullName evidence="4">Salivary purine nucleosidase</fullName>
    </submittedName>
</protein>
<dbReference type="Proteomes" id="UP000000673">
    <property type="component" value="Unassembled WGS sequence"/>
</dbReference>
<keyword evidence="2" id="KW-1133">Transmembrane helix</keyword>
<evidence type="ECO:0000313" key="4">
    <source>
        <dbReference type="EMBL" id="ETN57899.1"/>
    </source>
</evidence>
<dbReference type="Pfam" id="PF01156">
    <property type="entry name" value="IU_nuc_hydro"/>
    <property type="match status" value="1"/>
</dbReference>
<dbReference type="AlphaFoldDB" id="W5J577"/>
<feature type="transmembrane region" description="Helical" evidence="2">
    <location>
        <begin position="83"/>
        <end position="103"/>
    </location>
</feature>
<dbReference type="GO" id="GO:0016799">
    <property type="term" value="F:hydrolase activity, hydrolyzing N-glycosyl compounds"/>
    <property type="evidence" value="ECO:0007669"/>
    <property type="project" value="InterPro"/>
</dbReference>
<dbReference type="InterPro" id="IPR001910">
    <property type="entry name" value="Inosine/uridine_hydrolase_dom"/>
</dbReference>